<accession>A0A3B0W5T8</accession>
<dbReference type="AlphaFoldDB" id="A0A3B0W5T8"/>
<proteinExistence type="predicted"/>
<dbReference type="Pfam" id="PF09413">
    <property type="entry name" value="DUF2007"/>
    <property type="match status" value="1"/>
</dbReference>
<dbReference type="InterPro" id="IPR018551">
    <property type="entry name" value="DUF2007"/>
</dbReference>
<dbReference type="InterPro" id="IPR011322">
    <property type="entry name" value="N-reg_PII-like_a/b"/>
</dbReference>
<dbReference type="EMBL" id="UOEZ01000082">
    <property type="protein sequence ID" value="VAW39004.1"/>
    <property type="molecule type" value="Genomic_DNA"/>
</dbReference>
<protein>
    <recommendedName>
        <fullName evidence="1">DUF2007 domain-containing protein</fullName>
    </recommendedName>
</protein>
<dbReference type="SUPFAM" id="SSF54913">
    <property type="entry name" value="GlnB-like"/>
    <property type="match status" value="1"/>
</dbReference>
<reference evidence="2" key="1">
    <citation type="submission" date="2018-06" db="EMBL/GenBank/DDBJ databases">
        <authorList>
            <person name="Zhirakovskaya E."/>
        </authorList>
    </citation>
    <scope>NUCLEOTIDE SEQUENCE</scope>
</reference>
<evidence type="ECO:0000259" key="1">
    <source>
        <dbReference type="Pfam" id="PF09413"/>
    </source>
</evidence>
<dbReference type="Gene3D" id="3.30.70.790">
    <property type="entry name" value="UreE, C-terminal domain"/>
    <property type="match status" value="1"/>
</dbReference>
<sequence>MQDELKTVASFSTAVEAHLLAATLEAAGIEAVICDEHTVTMNWLYSNLIGGVRVKVRETDLEDAQRILKTESTPPSSAEDIPSTLPMCPACGSDDIEFSTDKRGAFVSWLLLGFPIIAPKKELKCKKCGHSWPYK</sequence>
<name>A0A3B0W5T8_9ZZZZ</name>
<feature type="domain" description="DUF2007" evidence="1">
    <location>
        <begin position="6"/>
        <end position="69"/>
    </location>
</feature>
<gene>
    <name evidence="2" type="ORF">MNBD_DELTA02-212</name>
</gene>
<organism evidence="2">
    <name type="scientific">hydrothermal vent metagenome</name>
    <dbReference type="NCBI Taxonomy" id="652676"/>
    <lineage>
        <taxon>unclassified sequences</taxon>
        <taxon>metagenomes</taxon>
        <taxon>ecological metagenomes</taxon>
    </lineage>
</organism>
<evidence type="ECO:0000313" key="2">
    <source>
        <dbReference type="EMBL" id="VAW39004.1"/>
    </source>
</evidence>